<dbReference type="InterPro" id="IPR050294">
    <property type="entry name" value="RnfB_subfamily"/>
</dbReference>
<dbReference type="RefSeq" id="WP_243065596.1">
    <property type="nucleotide sequence ID" value="NZ_JAIVFK010000007.1"/>
</dbReference>
<gene>
    <name evidence="14" type="ORF">K2U94_01920</name>
</gene>
<feature type="domain" description="4Fe-4S ferredoxin-type" evidence="13">
    <location>
        <begin position="1"/>
        <end position="30"/>
    </location>
</feature>
<proteinExistence type="predicted"/>
<evidence type="ECO:0000256" key="9">
    <source>
        <dbReference type="ARBA" id="ARBA00023014"/>
    </source>
</evidence>
<dbReference type="NCBIfam" id="NF045490">
    <property type="entry name" value="FdxA_Protbact"/>
    <property type="match status" value="1"/>
</dbReference>
<dbReference type="Gene3D" id="3.30.70.20">
    <property type="match status" value="1"/>
</dbReference>
<evidence type="ECO:0000256" key="5">
    <source>
        <dbReference type="ARBA" id="ARBA00022723"/>
    </source>
</evidence>
<dbReference type="InterPro" id="IPR017896">
    <property type="entry name" value="4Fe4S_Fe-S-bd"/>
</dbReference>
<dbReference type="SUPFAM" id="SSF54862">
    <property type="entry name" value="4Fe-4S ferredoxins"/>
    <property type="match status" value="1"/>
</dbReference>
<keyword evidence="7 11" id="KW-0249">Electron transport</keyword>
<dbReference type="InterPro" id="IPR017900">
    <property type="entry name" value="4Fe4S_Fe_S_CS"/>
</dbReference>
<evidence type="ECO:0000259" key="13">
    <source>
        <dbReference type="PROSITE" id="PS51379"/>
    </source>
</evidence>
<keyword evidence="15" id="KW-1185">Reference proteome</keyword>
<reference evidence="14" key="1">
    <citation type="journal article" date="2022" name="ISME J.">
        <title>Identification of active gaseous-alkane degraders at natural gas seeps.</title>
        <authorList>
            <person name="Farhan Ul Haque M."/>
            <person name="Hernandez M."/>
            <person name="Crombie A.T."/>
            <person name="Murrell J.C."/>
        </authorList>
    </citation>
    <scope>NUCLEOTIDE SEQUENCE</scope>
    <source>
        <strain evidence="14">PC2</strain>
    </source>
</reference>
<keyword evidence="8 11" id="KW-0408">Iron</keyword>
<protein>
    <recommendedName>
        <fullName evidence="11">Ferredoxin</fullName>
    </recommendedName>
</protein>
<evidence type="ECO:0000313" key="15">
    <source>
        <dbReference type="Proteomes" id="UP001139104"/>
    </source>
</evidence>
<name>A0ABS9Z1K2_9HYPH</name>
<dbReference type="Pfam" id="PF00037">
    <property type="entry name" value="Fer4"/>
    <property type="match status" value="1"/>
</dbReference>
<dbReference type="PRINTS" id="PR00354">
    <property type="entry name" value="7FE8SFRDOXIN"/>
</dbReference>
<organism evidence="14 15">
    <name type="scientific">Candidatus Rhodoblastus alkanivorans</name>
    <dbReference type="NCBI Taxonomy" id="2954117"/>
    <lineage>
        <taxon>Bacteria</taxon>
        <taxon>Pseudomonadati</taxon>
        <taxon>Pseudomonadota</taxon>
        <taxon>Alphaproteobacteria</taxon>
        <taxon>Hyphomicrobiales</taxon>
        <taxon>Rhodoblastaceae</taxon>
        <taxon>Rhodoblastus</taxon>
    </lineage>
</organism>
<comment type="cofactor">
    <cofactor evidence="1 11">
        <name>[3Fe-4S] cluster</name>
        <dbReference type="ChEBI" id="CHEBI:21137"/>
    </cofactor>
</comment>
<evidence type="ECO:0000256" key="12">
    <source>
        <dbReference type="SAM" id="MobiDB-lite"/>
    </source>
</evidence>
<dbReference type="Proteomes" id="UP001139104">
    <property type="component" value="Unassembled WGS sequence"/>
</dbReference>
<dbReference type="InterPro" id="IPR000813">
    <property type="entry name" value="7Fe_ferredoxin"/>
</dbReference>
<keyword evidence="5 11" id="KW-0479">Metal-binding</keyword>
<dbReference type="PANTHER" id="PTHR42859:SF2">
    <property type="entry name" value="FERREDOXIN"/>
    <property type="match status" value="1"/>
</dbReference>
<keyword evidence="10 11" id="KW-0003">3Fe-4S</keyword>
<keyword evidence="4 11" id="KW-0004">4Fe-4S</keyword>
<evidence type="ECO:0000256" key="11">
    <source>
        <dbReference type="RuleBase" id="RU364098"/>
    </source>
</evidence>
<comment type="cofactor">
    <cofactor evidence="2 11">
        <name>[4Fe-4S] cluster</name>
        <dbReference type="ChEBI" id="CHEBI:49883"/>
    </cofactor>
</comment>
<evidence type="ECO:0000256" key="7">
    <source>
        <dbReference type="ARBA" id="ARBA00022982"/>
    </source>
</evidence>
<sequence>MTYVVVENCIKCKYTDCVEVCPVDCFYEGENMLVIHPDECIDCGVCEPECPAEAIKPDTEPDLEKWLALNAEYAQLWPNITIKRDALPEAKEFDGRSGKSDLFSKNPGQGD</sequence>
<evidence type="ECO:0000256" key="3">
    <source>
        <dbReference type="ARBA" id="ARBA00022448"/>
    </source>
</evidence>
<keyword evidence="6 11" id="KW-0677">Repeat</keyword>
<feature type="domain" description="4Fe-4S ferredoxin-type" evidence="13">
    <location>
        <begin position="31"/>
        <end position="60"/>
    </location>
</feature>
<dbReference type="PROSITE" id="PS51379">
    <property type="entry name" value="4FE4S_FER_2"/>
    <property type="match status" value="2"/>
</dbReference>
<comment type="function">
    <text evidence="11">Ferredoxins are iron-sulfur proteins that transfer electrons in a wide variety of metabolic reactions.</text>
</comment>
<feature type="region of interest" description="Disordered" evidence="12">
    <location>
        <begin position="92"/>
        <end position="111"/>
    </location>
</feature>
<evidence type="ECO:0000256" key="8">
    <source>
        <dbReference type="ARBA" id="ARBA00023004"/>
    </source>
</evidence>
<evidence type="ECO:0000256" key="1">
    <source>
        <dbReference type="ARBA" id="ARBA00001927"/>
    </source>
</evidence>
<evidence type="ECO:0000256" key="2">
    <source>
        <dbReference type="ARBA" id="ARBA00001966"/>
    </source>
</evidence>
<dbReference type="PANTHER" id="PTHR42859">
    <property type="entry name" value="OXIDOREDUCTASE"/>
    <property type="match status" value="1"/>
</dbReference>
<comment type="caution">
    <text evidence="14">The sequence shown here is derived from an EMBL/GenBank/DDBJ whole genome shotgun (WGS) entry which is preliminary data.</text>
</comment>
<dbReference type="InterPro" id="IPR054829">
    <property type="entry name" value="FdxA"/>
</dbReference>
<evidence type="ECO:0000256" key="4">
    <source>
        <dbReference type="ARBA" id="ARBA00022485"/>
    </source>
</evidence>
<keyword evidence="3 11" id="KW-0813">Transport</keyword>
<accession>A0ABS9Z1K2</accession>
<dbReference type="PROSITE" id="PS00198">
    <property type="entry name" value="4FE4S_FER_1"/>
    <property type="match status" value="1"/>
</dbReference>
<evidence type="ECO:0000313" key="14">
    <source>
        <dbReference type="EMBL" id="MCI4681539.1"/>
    </source>
</evidence>
<dbReference type="EMBL" id="JAIVFP010000001">
    <property type="protein sequence ID" value="MCI4681539.1"/>
    <property type="molecule type" value="Genomic_DNA"/>
</dbReference>
<evidence type="ECO:0000256" key="10">
    <source>
        <dbReference type="ARBA" id="ARBA00023291"/>
    </source>
</evidence>
<dbReference type="InterPro" id="IPR022569">
    <property type="entry name" value="Fd_C"/>
</dbReference>
<keyword evidence="9 11" id="KW-0411">Iron-sulfur</keyword>
<evidence type="ECO:0000256" key="6">
    <source>
        <dbReference type="ARBA" id="ARBA00022737"/>
    </source>
</evidence>
<dbReference type="Pfam" id="PF11953">
    <property type="entry name" value="DUF3470"/>
    <property type="match status" value="1"/>
</dbReference>